<reference evidence="4" key="1">
    <citation type="journal article" date="2010" name="Stand. Genomic Sci.">
        <title>Complete genome sequence of Sulfurimonas autotrophica type strain (OK10).</title>
        <authorList>
            <person name="Sikorski J."/>
            <person name="Munk C."/>
            <person name="Lapidus A."/>
            <person name="Djao O."/>
            <person name="Lucas S."/>
            <person name="Glavina Del Rio T."/>
            <person name="Nolan M."/>
            <person name="Tice H."/>
            <person name="Han C."/>
            <person name="Cheng J."/>
            <person name="Tapia R."/>
            <person name="Goodwin L."/>
            <person name="Pitluck S."/>
            <person name="Liolios K."/>
            <person name="Ivanova N."/>
            <person name="Mavromatis K."/>
            <person name="Mikhailova N."/>
            <person name="Pati A."/>
            <person name="Sims D."/>
            <person name="Meincke L."/>
            <person name="Brettin T."/>
            <person name="Detter J."/>
            <person name="Chen A."/>
            <person name="Palaniappan K."/>
            <person name="Land M."/>
            <person name="Hauser L."/>
            <person name="Chang Y."/>
            <person name="Jeffries C."/>
            <person name="Rohde M."/>
            <person name="Lang E."/>
            <person name="Spring S."/>
            <person name="Goker M."/>
            <person name="Woyke T."/>
            <person name="Bristow J."/>
            <person name="Eisen J."/>
            <person name="Markowitz V."/>
            <person name="Hugenholtz P."/>
            <person name="Kyrpides N."/>
            <person name="Klenk H."/>
        </authorList>
    </citation>
    <scope>NUCLEOTIDE SEQUENCE [LARGE SCALE GENOMIC DNA]</scope>
    <source>
        <strain evidence="4">ATCC BAA-671 / DSM 16294 / JCM 11897 / OK10</strain>
    </source>
</reference>
<dbReference type="AlphaFoldDB" id="E0UQ04"/>
<dbReference type="EMBL" id="CP002205">
    <property type="protein sequence ID" value="ADN08679.1"/>
    <property type="molecule type" value="Genomic_DNA"/>
</dbReference>
<dbReference type="RefSeq" id="WP_013326435.1">
    <property type="nucleotide sequence ID" value="NC_014506.1"/>
</dbReference>
<feature type="chain" id="PRO_5003141427" description="ABC-type transport auxiliary lipoprotein component domain-containing protein" evidence="1">
    <location>
        <begin position="28"/>
        <end position="205"/>
    </location>
</feature>
<proteinExistence type="predicted"/>
<accession>E0UQ04</accession>
<dbReference type="SUPFAM" id="SSF159594">
    <property type="entry name" value="XCC0632-like"/>
    <property type="match status" value="1"/>
</dbReference>
<dbReference type="Gene3D" id="3.40.50.10610">
    <property type="entry name" value="ABC-type transport auxiliary lipoprotein component"/>
    <property type="match status" value="1"/>
</dbReference>
<protein>
    <recommendedName>
        <fullName evidence="2">ABC-type transport auxiliary lipoprotein component domain-containing protein</fullName>
    </recommendedName>
</protein>
<keyword evidence="4" id="KW-1185">Reference proteome</keyword>
<evidence type="ECO:0000313" key="3">
    <source>
        <dbReference type="EMBL" id="ADN08679.1"/>
    </source>
</evidence>
<dbReference type="KEGG" id="sua:Saut_0630"/>
<gene>
    <name evidence="3" type="ordered locus">Saut_0630</name>
</gene>
<dbReference type="eggNOG" id="COG3218">
    <property type="taxonomic scope" value="Bacteria"/>
</dbReference>
<dbReference type="OrthoDB" id="5333989at2"/>
<feature type="signal peptide" evidence="1">
    <location>
        <begin position="1"/>
        <end position="27"/>
    </location>
</feature>
<dbReference type="STRING" id="563040.Saut_0630"/>
<dbReference type="PROSITE" id="PS51257">
    <property type="entry name" value="PROKAR_LIPOPROTEIN"/>
    <property type="match status" value="1"/>
</dbReference>
<keyword evidence="1" id="KW-0732">Signal</keyword>
<name>E0UQ04_SULAO</name>
<sequence>MKNRLITLWITCMGLFLVTGCTSPTPAQNEYRLNMNLEVLKAGKTKCSQKTLKVEQAFSDKLFMSLKMYYVKGKYAQYAYTRARWVQSPNDKVTEEITRFLRAMQLFKSVQTADSKTKNDFKLEINIEDFMQYFDENEKNSYVNIAFTCSLINTATHKIVATKTFHAKEKTSSNNALGGVKALESALNKILKECGLWLQGVCLDK</sequence>
<dbReference type="InterPro" id="IPR005586">
    <property type="entry name" value="ABC_trans_aux"/>
</dbReference>
<evidence type="ECO:0000256" key="1">
    <source>
        <dbReference type="SAM" id="SignalP"/>
    </source>
</evidence>
<organism evidence="3 4">
    <name type="scientific">Sulfurimonas autotrophica (strain ATCC BAA-671 / DSM 16294 / JCM 11897 / OK10)</name>
    <dbReference type="NCBI Taxonomy" id="563040"/>
    <lineage>
        <taxon>Bacteria</taxon>
        <taxon>Pseudomonadati</taxon>
        <taxon>Campylobacterota</taxon>
        <taxon>Epsilonproteobacteria</taxon>
        <taxon>Campylobacterales</taxon>
        <taxon>Sulfurimonadaceae</taxon>
        <taxon>Sulfurimonas</taxon>
    </lineage>
</organism>
<dbReference type="HOGENOM" id="CLU_1336940_0_0_7"/>
<dbReference type="Proteomes" id="UP000007803">
    <property type="component" value="Chromosome"/>
</dbReference>
<evidence type="ECO:0000313" key="4">
    <source>
        <dbReference type="Proteomes" id="UP000007803"/>
    </source>
</evidence>
<feature type="domain" description="ABC-type transport auxiliary lipoprotein component" evidence="2">
    <location>
        <begin position="75"/>
        <end position="192"/>
    </location>
</feature>
<dbReference type="Pfam" id="PF03886">
    <property type="entry name" value="ABC_trans_aux"/>
    <property type="match status" value="1"/>
</dbReference>
<evidence type="ECO:0000259" key="2">
    <source>
        <dbReference type="Pfam" id="PF03886"/>
    </source>
</evidence>